<dbReference type="PANTHER" id="PTHR30252">
    <property type="entry name" value="INNER MEMBRANE PEPTIDE TRANSPORTER"/>
    <property type="match status" value="1"/>
</dbReference>
<feature type="transmembrane region" description="Helical" evidence="8">
    <location>
        <begin position="62"/>
        <end position="80"/>
    </location>
</feature>
<dbReference type="GO" id="GO:0005886">
    <property type="term" value="C:plasma membrane"/>
    <property type="evidence" value="ECO:0007669"/>
    <property type="project" value="UniProtKB-SubCell"/>
</dbReference>
<evidence type="ECO:0000256" key="2">
    <source>
        <dbReference type="ARBA" id="ARBA00007755"/>
    </source>
</evidence>
<keyword evidence="3" id="KW-0813">Transport</keyword>
<keyword evidence="4" id="KW-1003">Cell membrane</keyword>
<evidence type="ECO:0000256" key="4">
    <source>
        <dbReference type="ARBA" id="ARBA00022475"/>
    </source>
</evidence>
<feature type="domain" description="CstA N-terminal" evidence="9">
    <location>
        <begin position="2"/>
        <end position="540"/>
    </location>
</feature>
<feature type="transmembrane region" description="Helical" evidence="8">
    <location>
        <begin position="294"/>
        <end position="314"/>
    </location>
</feature>
<dbReference type="Pfam" id="PF02554">
    <property type="entry name" value="CstA"/>
    <property type="match status" value="1"/>
</dbReference>
<feature type="transmembrane region" description="Helical" evidence="8">
    <location>
        <begin position="191"/>
        <end position="208"/>
    </location>
</feature>
<reference evidence="10 11" key="1">
    <citation type="journal article" date="2018" name="Genome Announc.">
        <title>Complete genomes of two Megasphaera elsdenii strains, NCIMB 702410 and ATCC 25940.</title>
        <authorList>
            <person name="Hatmaker E.A."/>
            <person name="O'Dell K."/>
            <person name="Riley L.A."/>
            <person name="Klingeman D.M."/>
            <person name="Guss A.M."/>
        </authorList>
    </citation>
    <scope>NUCLEOTIDE SEQUENCE [LARGE SCALE GENOMIC DNA]</scope>
    <source>
        <strain evidence="10 11">NCIMB702410</strain>
    </source>
</reference>
<name>A0A2S0M6U1_MEGEL</name>
<feature type="transmembrane region" description="Helical" evidence="8">
    <location>
        <begin position="555"/>
        <end position="576"/>
    </location>
</feature>
<comment type="subcellular location">
    <subcellularLocation>
        <location evidence="1">Cell membrane</location>
        <topology evidence="1">Multi-pass membrane protein</topology>
    </subcellularLocation>
</comment>
<feature type="transmembrane region" description="Helical" evidence="8">
    <location>
        <begin position="522"/>
        <end position="543"/>
    </location>
</feature>
<dbReference type="RefSeq" id="WP_027895382.1">
    <property type="nucleotide sequence ID" value="NZ_CALZUV010000114.1"/>
</dbReference>
<evidence type="ECO:0000256" key="3">
    <source>
        <dbReference type="ARBA" id="ARBA00022448"/>
    </source>
</evidence>
<dbReference type="InterPro" id="IPR051605">
    <property type="entry name" value="CstA"/>
</dbReference>
<feature type="transmembrane region" description="Helical" evidence="8">
    <location>
        <begin position="257"/>
        <end position="274"/>
    </location>
</feature>
<keyword evidence="7 8" id="KW-0472">Membrane</keyword>
<protein>
    <submittedName>
        <fullName evidence="10">Carbon starvation protein A</fullName>
    </submittedName>
</protein>
<feature type="transmembrane region" description="Helical" evidence="8">
    <location>
        <begin position="467"/>
        <end position="484"/>
    </location>
</feature>
<feature type="transmembrane region" description="Helical" evidence="8">
    <location>
        <begin position="86"/>
        <end position="109"/>
    </location>
</feature>
<feature type="transmembrane region" description="Helical" evidence="8">
    <location>
        <begin position="420"/>
        <end position="437"/>
    </location>
</feature>
<evidence type="ECO:0000259" key="9">
    <source>
        <dbReference type="Pfam" id="PF02554"/>
    </source>
</evidence>
<gene>
    <name evidence="10" type="ORF">C6Y28_05780</name>
</gene>
<feature type="transmembrane region" description="Helical" evidence="8">
    <location>
        <begin position="490"/>
        <end position="515"/>
    </location>
</feature>
<organism evidence="10 11">
    <name type="scientific">Megasphaera elsdenii</name>
    <dbReference type="NCBI Taxonomy" id="907"/>
    <lineage>
        <taxon>Bacteria</taxon>
        <taxon>Bacillati</taxon>
        <taxon>Bacillota</taxon>
        <taxon>Negativicutes</taxon>
        <taxon>Veillonellales</taxon>
        <taxon>Veillonellaceae</taxon>
        <taxon>Megasphaera</taxon>
    </lineage>
</organism>
<evidence type="ECO:0000256" key="8">
    <source>
        <dbReference type="SAM" id="Phobius"/>
    </source>
</evidence>
<feature type="transmembrane region" description="Helical" evidence="8">
    <location>
        <begin position="160"/>
        <end position="179"/>
    </location>
</feature>
<evidence type="ECO:0000313" key="10">
    <source>
        <dbReference type="EMBL" id="AVO27152.1"/>
    </source>
</evidence>
<keyword evidence="6 8" id="KW-1133">Transmembrane helix</keyword>
<accession>A0A2S0M6U1</accession>
<dbReference type="AlphaFoldDB" id="A0A2S0M6U1"/>
<evidence type="ECO:0000313" key="11">
    <source>
        <dbReference type="Proteomes" id="UP000238358"/>
    </source>
</evidence>
<dbReference type="OrthoDB" id="9761224at2"/>
<evidence type="ECO:0000256" key="5">
    <source>
        <dbReference type="ARBA" id="ARBA00022692"/>
    </source>
</evidence>
<proteinExistence type="inferred from homology"/>
<dbReference type="EMBL" id="CP027569">
    <property type="protein sequence ID" value="AVO27152.1"/>
    <property type="molecule type" value="Genomic_DNA"/>
</dbReference>
<dbReference type="Proteomes" id="UP000238358">
    <property type="component" value="Chromosome"/>
</dbReference>
<evidence type="ECO:0000256" key="1">
    <source>
        <dbReference type="ARBA" id="ARBA00004651"/>
    </source>
</evidence>
<dbReference type="GO" id="GO:0009267">
    <property type="term" value="P:cellular response to starvation"/>
    <property type="evidence" value="ECO:0007669"/>
    <property type="project" value="InterPro"/>
</dbReference>
<feature type="transmembrane region" description="Helical" evidence="8">
    <location>
        <begin position="130"/>
        <end position="154"/>
    </location>
</feature>
<comment type="similarity">
    <text evidence="2">Belongs to the peptide transporter carbon starvation (CstA) (TC 2.A.114) family.</text>
</comment>
<sequence length="625" mass="67361">MNGLYLVIISALVFVLAYRFYGAFIAAKVLTLNQYKVTPAFRFEDGHDYVPTNKYVVFGHHFAAIAGAGPLVGPVIAAQFGYLPGALWILIGGVLAGAVHDMVILFCSMRYDGKSIAEIAKAQIGQKTGVATSFAVLFLNILCMAGMAVVIANALANSPWGTFTIGMTIPIAIFIGLYMQFLRPGKIKEGTIIGVILTLLAVVAGPAVQASPTLAPLFTISHNGICIALIIYGFIAAALPVWLLLAPRDYLSTYMKIGTIGALALGILVVGPQIQMPATTQFCAGGGPVITGAVLPYIFVTIACGAISGFHSMISTGTTPKMLMNERSILPVGYGAMVTESFVAMMALIAACALVPNDYFAINSSAAHFQALGIQVVDLPHLNEMVGENVAHRPGGAVSLAVGMAYIFSNLPGLDHLMNYWYHFCIMFEALFIMTIIDAGTRVGRYMLQELVGHVWPKFGDPNWKPGAILASALICAAWGYLVLNGNLSTIWPIFGVSNQLLAIIALSISSVVICSMGKARYLWVTGLPWIFLVVMIFWADFLNIFEIYLPKGEWTMFTVSIIMAVLVIIVAIGAIRRCIYLAKTVPASYDTTETVEAEELKHLQELVKTDKAAQRFQELTIAHH</sequence>
<dbReference type="PANTHER" id="PTHR30252:SF3">
    <property type="entry name" value="PYRUVATE_PROTON SYMPORTER BTST"/>
    <property type="match status" value="1"/>
</dbReference>
<feature type="transmembrane region" description="Helical" evidence="8">
    <location>
        <begin position="220"/>
        <end position="245"/>
    </location>
</feature>
<dbReference type="InterPro" id="IPR003706">
    <property type="entry name" value="CstA_N"/>
</dbReference>
<feature type="transmembrane region" description="Helical" evidence="8">
    <location>
        <begin position="334"/>
        <end position="356"/>
    </location>
</feature>
<evidence type="ECO:0000256" key="7">
    <source>
        <dbReference type="ARBA" id="ARBA00023136"/>
    </source>
</evidence>
<keyword evidence="5 8" id="KW-0812">Transmembrane</keyword>
<feature type="transmembrane region" description="Helical" evidence="8">
    <location>
        <begin position="6"/>
        <end position="27"/>
    </location>
</feature>
<evidence type="ECO:0000256" key="6">
    <source>
        <dbReference type="ARBA" id="ARBA00022989"/>
    </source>
</evidence>